<dbReference type="EMBL" id="UZAG01002585">
    <property type="protein sequence ID" value="VDO13743.1"/>
    <property type="molecule type" value="Genomic_DNA"/>
</dbReference>
<keyword evidence="1" id="KW-0472">Membrane</keyword>
<evidence type="ECO:0000256" key="1">
    <source>
        <dbReference type="SAM" id="Phobius"/>
    </source>
</evidence>
<feature type="transmembrane region" description="Helical" evidence="1">
    <location>
        <begin position="27"/>
        <end position="45"/>
    </location>
</feature>
<accession>A0A3P7U0G8</accession>
<keyword evidence="1" id="KW-0812">Transmembrane</keyword>
<evidence type="ECO:0000313" key="2">
    <source>
        <dbReference type="EMBL" id="VDO13743.1"/>
    </source>
</evidence>
<sequence length="46" mass="5074">MMRVETDDCSDGALISDSSHLYFPQQLSLFVDVIAVAVIVVAVRMM</sequence>
<organism evidence="2 3">
    <name type="scientific">Brugia timori</name>
    <dbReference type="NCBI Taxonomy" id="42155"/>
    <lineage>
        <taxon>Eukaryota</taxon>
        <taxon>Metazoa</taxon>
        <taxon>Ecdysozoa</taxon>
        <taxon>Nematoda</taxon>
        <taxon>Chromadorea</taxon>
        <taxon>Rhabditida</taxon>
        <taxon>Spirurina</taxon>
        <taxon>Spiruromorpha</taxon>
        <taxon>Filarioidea</taxon>
        <taxon>Onchocercidae</taxon>
        <taxon>Brugia</taxon>
    </lineage>
</organism>
<proteinExistence type="predicted"/>
<reference evidence="2 3" key="1">
    <citation type="submission" date="2018-11" db="EMBL/GenBank/DDBJ databases">
        <authorList>
            <consortium name="Pathogen Informatics"/>
        </authorList>
    </citation>
    <scope>NUCLEOTIDE SEQUENCE [LARGE SCALE GENOMIC DNA]</scope>
</reference>
<keyword evidence="1" id="KW-1133">Transmembrane helix</keyword>
<dbReference type="AlphaFoldDB" id="A0A3P7U0G8"/>
<evidence type="ECO:0000313" key="3">
    <source>
        <dbReference type="Proteomes" id="UP000280834"/>
    </source>
</evidence>
<dbReference type="Proteomes" id="UP000280834">
    <property type="component" value="Unassembled WGS sequence"/>
</dbReference>
<protein>
    <submittedName>
        <fullName evidence="2">Uncharacterized protein</fullName>
    </submittedName>
</protein>
<keyword evidence="3" id="KW-1185">Reference proteome</keyword>
<name>A0A3P7U0G8_9BILA</name>
<gene>
    <name evidence="2" type="ORF">BTMF_LOCUS2969</name>
</gene>